<feature type="transmembrane region" description="Helical" evidence="7">
    <location>
        <begin position="26"/>
        <end position="45"/>
    </location>
</feature>
<keyword evidence="3" id="KW-0133">Cell shape</keyword>
<reference evidence="8 9" key="1">
    <citation type="submission" date="2019-03" db="EMBL/GenBank/DDBJ databases">
        <title>Genomic analyses of the natural microbiome of Caenorhabditis elegans.</title>
        <authorList>
            <person name="Samuel B."/>
        </authorList>
    </citation>
    <scope>NUCLEOTIDE SEQUENCE [LARGE SCALE GENOMIC DNA]</scope>
    <source>
        <strain evidence="8 9">JUb65</strain>
    </source>
</reference>
<feature type="transmembrane region" description="Helical" evidence="7">
    <location>
        <begin position="252"/>
        <end position="267"/>
    </location>
</feature>
<evidence type="ECO:0000256" key="7">
    <source>
        <dbReference type="SAM" id="Phobius"/>
    </source>
</evidence>
<dbReference type="GO" id="GO:0005886">
    <property type="term" value="C:plasma membrane"/>
    <property type="evidence" value="ECO:0007669"/>
    <property type="project" value="TreeGrafter"/>
</dbReference>
<feature type="transmembrane region" description="Helical" evidence="7">
    <location>
        <begin position="86"/>
        <end position="105"/>
    </location>
</feature>
<evidence type="ECO:0000313" key="8">
    <source>
        <dbReference type="EMBL" id="TDN44330.1"/>
    </source>
</evidence>
<accession>A0A4R6DIA1</accession>
<feature type="transmembrane region" description="Helical" evidence="7">
    <location>
        <begin position="274"/>
        <end position="294"/>
    </location>
</feature>
<evidence type="ECO:0000256" key="2">
    <source>
        <dbReference type="ARBA" id="ARBA00022692"/>
    </source>
</evidence>
<proteinExistence type="predicted"/>
<dbReference type="EMBL" id="SNVW01000005">
    <property type="protein sequence ID" value="TDN44330.1"/>
    <property type="molecule type" value="Genomic_DNA"/>
</dbReference>
<comment type="caution">
    <text evidence="8">The sequence shown here is derived from an EMBL/GenBank/DDBJ whole genome shotgun (WGS) entry which is preliminary data.</text>
</comment>
<evidence type="ECO:0000256" key="3">
    <source>
        <dbReference type="ARBA" id="ARBA00022960"/>
    </source>
</evidence>
<evidence type="ECO:0000256" key="6">
    <source>
        <dbReference type="SAM" id="MobiDB-lite"/>
    </source>
</evidence>
<feature type="transmembrane region" description="Helical" evidence="7">
    <location>
        <begin position="394"/>
        <end position="415"/>
    </location>
</feature>
<feature type="transmembrane region" description="Helical" evidence="7">
    <location>
        <begin position="117"/>
        <end position="139"/>
    </location>
</feature>
<feature type="transmembrane region" description="Helical" evidence="7">
    <location>
        <begin position="427"/>
        <end position="448"/>
    </location>
</feature>
<sequence>MSNATAQSFTQAITIKLREPARARNLELVLLVIACGICAGAMVLVQLGTKGRLFDTSVLWVGAGILGLALIMHVVLRVVAKNADPFILPVALVLNGIGIAEIYRIDVHNDLTGWSAIGVKQIVWTMLAMVLAIITIVVVRNHRFLQRYRYIFMFLTIALLLLPMLPVIGYAPGGARVWIRFGPFSFQPGELAKITMALFFAGYLVTARDSLSIVGKKFLGMTFPRARDLGPILVMWGAAMAVLVFQRDLGTALLYFGLFLVMIYVATGRISWVVIGLVLFVGGALIAQSVLVYVHGRFEQWLDPFNPVIYNRLSQGSGQLVTGLFGFASGGITGTGLGQGRPYLTPVANADYIVASLGEELGLIGVFAILALFIILASRGMRVGFMAQDDFGKLLGVGFGFVIALQVFVVVGGITRVIPVTGLTTPFMAAGGSSLIANWIIAAMLLRLTDAIPAEQRVQQGAIPAGRGTAARGSAARVTTRKERSR</sequence>
<dbReference type="Pfam" id="PF01098">
    <property type="entry name" value="FTSW_RODA_SPOVE"/>
    <property type="match status" value="1"/>
</dbReference>
<evidence type="ECO:0000256" key="5">
    <source>
        <dbReference type="ARBA" id="ARBA00023136"/>
    </source>
</evidence>
<dbReference type="PANTHER" id="PTHR30474:SF3">
    <property type="entry name" value="PEPTIDOGLYCAN GLYCOSYLTRANSFERASE RODA"/>
    <property type="match status" value="1"/>
</dbReference>
<keyword evidence="4 7" id="KW-1133">Transmembrane helix</keyword>
<feature type="transmembrane region" description="Helical" evidence="7">
    <location>
        <begin position="57"/>
        <end position="79"/>
    </location>
</feature>
<protein>
    <submittedName>
        <fullName evidence="8">Cell elongation-specific peptidoglycan biosynthesis regulator RodA</fullName>
    </submittedName>
</protein>
<name>A0A4R6DIA1_9MICO</name>
<evidence type="ECO:0000313" key="9">
    <source>
        <dbReference type="Proteomes" id="UP000295764"/>
    </source>
</evidence>
<dbReference type="STRING" id="2035.RU06_12785"/>
<dbReference type="GO" id="GO:0008360">
    <property type="term" value="P:regulation of cell shape"/>
    <property type="evidence" value="ECO:0007669"/>
    <property type="project" value="UniProtKB-KW"/>
</dbReference>
<keyword evidence="2 7" id="KW-0812">Transmembrane</keyword>
<feature type="transmembrane region" description="Helical" evidence="7">
    <location>
        <begin position="191"/>
        <end position="208"/>
    </location>
</feature>
<organism evidence="8 9">
    <name type="scientific">Curtobacterium flaccumfaciens</name>
    <dbReference type="NCBI Taxonomy" id="2035"/>
    <lineage>
        <taxon>Bacteria</taxon>
        <taxon>Bacillati</taxon>
        <taxon>Actinomycetota</taxon>
        <taxon>Actinomycetes</taxon>
        <taxon>Micrococcales</taxon>
        <taxon>Microbacteriaceae</taxon>
        <taxon>Curtobacterium</taxon>
    </lineage>
</organism>
<feature type="transmembrane region" description="Helical" evidence="7">
    <location>
        <begin position="361"/>
        <end position="382"/>
    </location>
</feature>
<gene>
    <name evidence="8" type="ORF">EDF64_105163</name>
</gene>
<dbReference type="Proteomes" id="UP000295764">
    <property type="component" value="Unassembled WGS sequence"/>
</dbReference>
<dbReference type="GO" id="GO:0032153">
    <property type="term" value="C:cell division site"/>
    <property type="evidence" value="ECO:0007669"/>
    <property type="project" value="TreeGrafter"/>
</dbReference>
<dbReference type="RefSeq" id="WP_243736321.1">
    <property type="nucleotide sequence ID" value="NZ_SNVW01000005.1"/>
</dbReference>
<comment type="subcellular location">
    <subcellularLocation>
        <location evidence="1">Membrane</location>
        <topology evidence="1">Multi-pass membrane protein</topology>
    </subcellularLocation>
</comment>
<feature type="transmembrane region" description="Helical" evidence="7">
    <location>
        <begin position="151"/>
        <end position="171"/>
    </location>
</feature>
<evidence type="ECO:0000256" key="1">
    <source>
        <dbReference type="ARBA" id="ARBA00004141"/>
    </source>
</evidence>
<dbReference type="GO" id="GO:0015648">
    <property type="term" value="F:lipid-linked peptidoglycan transporter activity"/>
    <property type="evidence" value="ECO:0007669"/>
    <property type="project" value="TreeGrafter"/>
</dbReference>
<feature type="compositionally biased region" description="Low complexity" evidence="6">
    <location>
        <begin position="466"/>
        <end position="478"/>
    </location>
</feature>
<dbReference type="GO" id="GO:0051301">
    <property type="term" value="P:cell division"/>
    <property type="evidence" value="ECO:0007669"/>
    <property type="project" value="InterPro"/>
</dbReference>
<evidence type="ECO:0000256" key="4">
    <source>
        <dbReference type="ARBA" id="ARBA00022989"/>
    </source>
</evidence>
<dbReference type="PANTHER" id="PTHR30474">
    <property type="entry name" value="CELL CYCLE PROTEIN"/>
    <property type="match status" value="1"/>
</dbReference>
<feature type="region of interest" description="Disordered" evidence="6">
    <location>
        <begin position="466"/>
        <end position="486"/>
    </location>
</feature>
<dbReference type="AlphaFoldDB" id="A0A4R6DIA1"/>
<dbReference type="InterPro" id="IPR001182">
    <property type="entry name" value="FtsW/RodA"/>
</dbReference>
<keyword evidence="5 7" id="KW-0472">Membrane</keyword>